<dbReference type="Proteomes" id="UP000078507">
    <property type="component" value="Unassembled WGS sequence"/>
</dbReference>
<evidence type="ECO:0000259" key="12">
    <source>
        <dbReference type="Pfam" id="PF26002"/>
    </source>
</evidence>
<dbReference type="PANTHER" id="PTHR30386:SF17">
    <property type="entry name" value="ALKALINE PROTEASE SECRETION PROTEIN APRE"/>
    <property type="match status" value="1"/>
</dbReference>
<protein>
    <recommendedName>
        <fullName evidence="9">Membrane fusion protein (MFP) family protein</fullName>
    </recommendedName>
</protein>
<dbReference type="GO" id="GO:0005886">
    <property type="term" value="C:plasma membrane"/>
    <property type="evidence" value="ECO:0007669"/>
    <property type="project" value="UniProtKB-SubCell"/>
</dbReference>
<evidence type="ECO:0000313" key="14">
    <source>
        <dbReference type="Proteomes" id="UP000078507"/>
    </source>
</evidence>
<reference evidence="13 14" key="1">
    <citation type="submission" date="2015-11" db="EMBL/GenBank/DDBJ databases">
        <title>Ensifer anhuiense sp. nov., an effective nitrogen fixation bacterium with Glycine soja.</title>
        <authorList>
            <person name="Yan H."/>
            <person name="Chen W."/>
        </authorList>
    </citation>
    <scope>NUCLEOTIDE SEQUENCE [LARGE SCALE GENOMIC DNA]</scope>
    <source>
        <strain evidence="13 14">LMG 7837</strain>
    </source>
</reference>
<keyword evidence="7 9" id="KW-1133">Transmembrane helix</keyword>
<comment type="similarity">
    <text evidence="2 9">Belongs to the membrane fusion protein (MFP) (TC 8.A.1) family.</text>
</comment>
<feature type="domain" description="AprE-like beta-barrel" evidence="12">
    <location>
        <begin position="325"/>
        <end position="416"/>
    </location>
</feature>
<dbReference type="Pfam" id="PF26002">
    <property type="entry name" value="Beta-barrel_AprE"/>
    <property type="match status" value="1"/>
</dbReference>
<gene>
    <name evidence="13" type="ORF">ATB98_04740</name>
</gene>
<name>A0A178XY13_SINSA</name>
<evidence type="ECO:0000259" key="11">
    <source>
        <dbReference type="Pfam" id="PF25994"/>
    </source>
</evidence>
<evidence type="ECO:0000256" key="6">
    <source>
        <dbReference type="ARBA" id="ARBA00022692"/>
    </source>
</evidence>
<evidence type="ECO:0000313" key="13">
    <source>
        <dbReference type="EMBL" id="OAP39633.1"/>
    </source>
</evidence>
<dbReference type="PANTHER" id="PTHR30386">
    <property type="entry name" value="MEMBRANE FUSION SUBUNIT OF EMRAB-TOLC MULTIDRUG EFFLUX PUMP"/>
    <property type="match status" value="1"/>
</dbReference>
<evidence type="ECO:0000256" key="5">
    <source>
        <dbReference type="ARBA" id="ARBA00022519"/>
    </source>
</evidence>
<keyword evidence="4 9" id="KW-1003">Cell membrane</keyword>
<dbReference type="Gene3D" id="2.40.30.170">
    <property type="match status" value="1"/>
</dbReference>
<evidence type="ECO:0000256" key="10">
    <source>
        <dbReference type="SAM" id="Coils"/>
    </source>
</evidence>
<dbReference type="NCBIfam" id="TIGR01843">
    <property type="entry name" value="type_I_hlyD"/>
    <property type="match status" value="1"/>
</dbReference>
<dbReference type="InterPro" id="IPR058982">
    <property type="entry name" value="Beta-barrel_AprE"/>
</dbReference>
<evidence type="ECO:0000256" key="3">
    <source>
        <dbReference type="ARBA" id="ARBA00022448"/>
    </source>
</evidence>
<dbReference type="OrthoDB" id="9810980at2"/>
<dbReference type="PRINTS" id="PR01490">
    <property type="entry name" value="RTXTOXIND"/>
</dbReference>
<feature type="domain" description="AprE-like long alpha-helical hairpin" evidence="11">
    <location>
        <begin position="96"/>
        <end position="283"/>
    </location>
</feature>
<evidence type="ECO:0000256" key="9">
    <source>
        <dbReference type="RuleBase" id="RU365093"/>
    </source>
</evidence>
<dbReference type="EMBL" id="LNQB01000089">
    <property type="protein sequence ID" value="OAP39633.1"/>
    <property type="molecule type" value="Genomic_DNA"/>
</dbReference>
<evidence type="ECO:0000256" key="2">
    <source>
        <dbReference type="ARBA" id="ARBA00009477"/>
    </source>
</evidence>
<dbReference type="STRING" id="36856.ATB98_04740"/>
<dbReference type="PROSITE" id="PS51257">
    <property type="entry name" value="PROKAR_LIPOPROTEIN"/>
    <property type="match status" value="1"/>
</dbReference>
<dbReference type="InterPro" id="IPR050739">
    <property type="entry name" value="MFP"/>
</dbReference>
<dbReference type="RefSeq" id="WP_066877746.1">
    <property type="nucleotide sequence ID" value="NZ_LNQB01000089.1"/>
</dbReference>
<accession>A0A178XY13</accession>
<comment type="caution">
    <text evidence="13">The sequence shown here is derived from an EMBL/GenBank/DDBJ whole genome shotgun (WGS) entry which is preliminary data.</text>
</comment>
<feature type="transmembrane region" description="Helical" evidence="9">
    <location>
        <begin position="20"/>
        <end position="38"/>
    </location>
</feature>
<keyword evidence="10" id="KW-0175">Coiled coil</keyword>
<dbReference type="InterPro" id="IPR010129">
    <property type="entry name" value="T1SS_HlyD"/>
</dbReference>
<evidence type="ECO:0000256" key="4">
    <source>
        <dbReference type="ARBA" id="ARBA00022475"/>
    </source>
</evidence>
<organism evidence="13 14">
    <name type="scientific">Sinorhizobium saheli</name>
    <dbReference type="NCBI Taxonomy" id="36856"/>
    <lineage>
        <taxon>Bacteria</taxon>
        <taxon>Pseudomonadati</taxon>
        <taxon>Pseudomonadota</taxon>
        <taxon>Alphaproteobacteria</taxon>
        <taxon>Hyphomicrobiales</taxon>
        <taxon>Rhizobiaceae</taxon>
        <taxon>Sinorhizobium/Ensifer group</taxon>
        <taxon>Sinorhizobium</taxon>
    </lineage>
</organism>
<keyword evidence="3 9" id="KW-0813">Transport</keyword>
<keyword evidence="5 9" id="KW-0997">Cell inner membrane</keyword>
<keyword evidence="14" id="KW-1185">Reference proteome</keyword>
<evidence type="ECO:0000256" key="7">
    <source>
        <dbReference type="ARBA" id="ARBA00022989"/>
    </source>
</evidence>
<dbReference type="InterPro" id="IPR058781">
    <property type="entry name" value="HH_AprE-like"/>
</dbReference>
<comment type="subcellular location">
    <subcellularLocation>
        <location evidence="1 9">Cell inner membrane</location>
        <topology evidence="1 9">Single-pass membrane protein</topology>
    </subcellularLocation>
</comment>
<proteinExistence type="inferred from homology"/>
<evidence type="ECO:0000256" key="1">
    <source>
        <dbReference type="ARBA" id="ARBA00004377"/>
    </source>
</evidence>
<dbReference type="Pfam" id="PF25994">
    <property type="entry name" value="HH_AprE"/>
    <property type="match status" value="1"/>
</dbReference>
<feature type="coiled-coil region" evidence="10">
    <location>
        <begin position="234"/>
        <end position="276"/>
    </location>
</feature>
<sequence>MIKTKEHAQSNRFSPRSYVVGGYVTILFGCGTLGTWAATAPLASGIVAPGVVSIEGNRKTIQHLEGGIISEIVVKEGDIVNPGDVLVKLAPTQAAGNYRVLSTKLLYLQTAEARLITEAKGDSNIDFPESLLTSPLPEAKVAMTLQRNILESHIKTRNGKVAILSSRIHQFNKEAEGFAKQIDASDMQIASMSEEIGRLSNGQKIGVVPVNRLSQMTRNMLEMSRVRGEAETELTKIRETIGETELQIVQVKQEFSDRAIEEHKEVRDQIDEVRERLRVAGDVLSRTTVIAPVRGMVQSIRIHTTNGVVRPAEPLLDIVPIDDDLVVDAQIRPIDIDNVGADSDVEVRFSAFSAKTTPAIYGKVSVLGKDVVQPESGKSREPYYQAIVRVDDKNVPPEIKERMVAGMPVDVIISTGERTFAQYIAKPLIDAFHKSMKEK</sequence>
<dbReference type="AlphaFoldDB" id="A0A178XY13"/>
<keyword evidence="6 9" id="KW-0812">Transmembrane</keyword>
<evidence type="ECO:0000256" key="8">
    <source>
        <dbReference type="ARBA" id="ARBA00023136"/>
    </source>
</evidence>
<keyword evidence="8 9" id="KW-0472">Membrane</keyword>
<dbReference type="GO" id="GO:0015031">
    <property type="term" value="P:protein transport"/>
    <property type="evidence" value="ECO:0007669"/>
    <property type="project" value="InterPro"/>
</dbReference>